<dbReference type="Proteomes" id="UP000218113">
    <property type="component" value="Unassembled WGS sequence"/>
</dbReference>
<evidence type="ECO:0000313" key="1">
    <source>
        <dbReference type="EMBL" id="PCI30697.1"/>
    </source>
</evidence>
<reference evidence="2" key="1">
    <citation type="submission" date="2017-08" db="EMBL/GenBank/DDBJ databases">
        <title>A dynamic microbial community with high functional redundancy inhabits the cold, oxic subseafloor aquifer.</title>
        <authorList>
            <person name="Tully B.J."/>
            <person name="Wheat C.G."/>
            <person name="Glazer B.T."/>
            <person name="Huber J.A."/>
        </authorList>
    </citation>
    <scope>NUCLEOTIDE SEQUENCE [LARGE SCALE GENOMIC DNA]</scope>
</reference>
<sequence length="126" mass="14383">MRDKKQLAGVVVQCLMLLLLGQNNLLLAQSLPHKIAAPHTSNINPSLQPKVQNTLNTLIALQMEARNQWKNAITYWSKLPPQSIGVQDHLFRNRVLVWGTSFFQDREDIPETAVSRLLLAGYYSWF</sequence>
<dbReference type="AlphaFoldDB" id="A0A2A4TCK2"/>
<evidence type="ECO:0000313" key="2">
    <source>
        <dbReference type="Proteomes" id="UP000218113"/>
    </source>
</evidence>
<organism evidence="1 2">
    <name type="scientific">SAR324 cluster bacterium</name>
    <dbReference type="NCBI Taxonomy" id="2024889"/>
    <lineage>
        <taxon>Bacteria</taxon>
        <taxon>Deltaproteobacteria</taxon>
        <taxon>SAR324 cluster</taxon>
    </lineage>
</organism>
<dbReference type="EMBL" id="NVSR01000002">
    <property type="protein sequence ID" value="PCI30697.1"/>
    <property type="molecule type" value="Genomic_DNA"/>
</dbReference>
<feature type="non-terminal residue" evidence="1">
    <location>
        <position position="126"/>
    </location>
</feature>
<accession>A0A2A4TCK2</accession>
<name>A0A2A4TCK2_9DELT</name>
<proteinExistence type="predicted"/>
<gene>
    <name evidence="1" type="ORF">COB67_00665</name>
</gene>
<comment type="caution">
    <text evidence="1">The sequence shown here is derived from an EMBL/GenBank/DDBJ whole genome shotgun (WGS) entry which is preliminary data.</text>
</comment>
<protein>
    <submittedName>
        <fullName evidence="1">Uncharacterized protein</fullName>
    </submittedName>
</protein>